<dbReference type="EMBL" id="CP138204">
    <property type="protein sequence ID" value="WPC76414.1"/>
    <property type="molecule type" value="Genomic_DNA"/>
</dbReference>
<dbReference type="PROSITE" id="PS51257">
    <property type="entry name" value="PROKAR_LIPOPROTEIN"/>
    <property type="match status" value="1"/>
</dbReference>
<dbReference type="Gene3D" id="2.40.50.100">
    <property type="match status" value="1"/>
</dbReference>
<dbReference type="InterPro" id="IPR058624">
    <property type="entry name" value="MdtA-like_HH"/>
</dbReference>
<feature type="domain" description="Multidrug resistance protein MdtA-like C-terminal permuted SH3" evidence="6">
    <location>
        <begin position="305"/>
        <end position="364"/>
    </location>
</feature>
<dbReference type="Gene3D" id="1.10.287.470">
    <property type="entry name" value="Helix hairpin bin"/>
    <property type="match status" value="1"/>
</dbReference>
<evidence type="ECO:0000259" key="5">
    <source>
        <dbReference type="Pfam" id="PF25944"/>
    </source>
</evidence>
<reference evidence="7 8" key="1">
    <citation type="submission" date="2023-11" db="EMBL/GenBank/DDBJ databases">
        <title>Plant-associative lifestyle of Vibrio porteresiae and its evolutionary dynamics.</title>
        <authorList>
            <person name="Rameshkumar N."/>
            <person name="Kirti K."/>
        </authorList>
    </citation>
    <scope>NUCLEOTIDE SEQUENCE [LARGE SCALE GENOMIC DNA]</scope>
    <source>
        <strain evidence="7 8">MSSRF30</strain>
    </source>
</reference>
<feature type="domain" description="Multidrug resistance protein MdtA-like beta-barrel" evidence="5">
    <location>
        <begin position="212"/>
        <end position="300"/>
    </location>
</feature>
<name>A0ABZ0QJ20_9VIBR</name>
<feature type="domain" description="Multidrug resistance protein MdtA-like alpha-helical hairpin" evidence="3">
    <location>
        <begin position="106"/>
        <end position="175"/>
    </location>
</feature>
<comment type="subcellular location">
    <subcellularLocation>
        <location evidence="1">Cell inner membrane</location>
        <topology evidence="1">Lipid-anchor</topology>
    </subcellularLocation>
</comment>
<dbReference type="SUPFAM" id="SSF111369">
    <property type="entry name" value="HlyD-like secretion proteins"/>
    <property type="match status" value="1"/>
</dbReference>
<dbReference type="Gene3D" id="2.40.30.170">
    <property type="match status" value="1"/>
</dbReference>
<accession>A0ABZ0QJ20</accession>
<gene>
    <name evidence="7" type="ORF">R8Z52_17955</name>
</gene>
<dbReference type="InterPro" id="IPR058627">
    <property type="entry name" value="MdtA-like_C"/>
</dbReference>
<dbReference type="Pfam" id="PF25944">
    <property type="entry name" value="Beta-barrel_RND"/>
    <property type="match status" value="1"/>
</dbReference>
<evidence type="ECO:0000259" key="4">
    <source>
        <dbReference type="Pfam" id="PF25917"/>
    </source>
</evidence>
<evidence type="ECO:0000259" key="3">
    <source>
        <dbReference type="Pfam" id="PF25876"/>
    </source>
</evidence>
<evidence type="ECO:0000259" key="6">
    <source>
        <dbReference type="Pfam" id="PF25967"/>
    </source>
</evidence>
<feature type="domain" description="Multidrug resistance protein MdtA-like barrel-sandwich hybrid" evidence="4">
    <location>
        <begin position="67"/>
        <end position="208"/>
    </location>
</feature>
<dbReference type="Pfam" id="PF25967">
    <property type="entry name" value="RND-MFP_C"/>
    <property type="match status" value="1"/>
</dbReference>
<evidence type="ECO:0000256" key="2">
    <source>
        <dbReference type="ARBA" id="ARBA00009477"/>
    </source>
</evidence>
<dbReference type="RefSeq" id="WP_261896825.1">
    <property type="nucleotide sequence ID" value="NZ_AP024896.1"/>
</dbReference>
<organism evidence="7 8">
    <name type="scientific">Vibrio porteresiae DSM 19223</name>
    <dbReference type="NCBI Taxonomy" id="1123496"/>
    <lineage>
        <taxon>Bacteria</taxon>
        <taxon>Pseudomonadati</taxon>
        <taxon>Pseudomonadota</taxon>
        <taxon>Gammaproteobacteria</taxon>
        <taxon>Vibrionales</taxon>
        <taxon>Vibrionaceae</taxon>
        <taxon>Vibrio</taxon>
    </lineage>
</organism>
<sequence length="404" mass="43669">MLSIYRKKSVVTASLIACLTTILMTGCTEEKPKPLSAPIEVGVWQVTTQPFTLQQTLVGRTVAHMTSDVRPQVSGIIKKRLFTEGEMVKEGQVLYQIDDAAYIAAYDNAKGSLAEAEASVLSAKPKVERYEKLIKIDAISQQELDEAVATLRQDEAAVLVAKAALETAKINLGYTKIKAPISGRIGISDYTPGALVTASQSDALTTIQEYDPIYVDLTQSSSQMLQLQRMLKSGVLTAQTGNIPVYIELEDGSLYPHMGTLKFVGTSVDTTTGNIKLRALLPNSEQMLLPGMYVKAILPVAVNNNAILVPQESVTYNTKGQATVKVLDGEHKVHQRVVQIGDARDNQWIVTSGLKAGEQLIIEGNTKVSDGQTVTSHASANPTLTTQEGDQLLTEAQKLPSSQQ</sequence>
<dbReference type="Gene3D" id="2.40.420.20">
    <property type="match status" value="1"/>
</dbReference>
<dbReference type="Pfam" id="PF25876">
    <property type="entry name" value="HH_MFP_RND"/>
    <property type="match status" value="1"/>
</dbReference>
<evidence type="ECO:0000313" key="8">
    <source>
        <dbReference type="Proteomes" id="UP001304071"/>
    </source>
</evidence>
<dbReference type="Proteomes" id="UP001304071">
    <property type="component" value="Chromosome 2"/>
</dbReference>
<evidence type="ECO:0000256" key="1">
    <source>
        <dbReference type="ARBA" id="ARBA00004519"/>
    </source>
</evidence>
<dbReference type="NCBIfam" id="TIGR01730">
    <property type="entry name" value="RND_mfp"/>
    <property type="match status" value="1"/>
</dbReference>
<comment type="similarity">
    <text evidence="2">Belongs to the membrane fusion protein (MFP) (TC 8.A.1) family.</text>
</comment>
<dbReference type="Pfam" id="PF25917">
    <property type="entry name" value="BSH_RND"/>
    <property type="match status" value="1"/>
</dbReference>
<dbReference type="InterPro" id="IPR058626">
    <property type="entry name" value="MdtA-like_b-barrel"/>
</dbReference>
<protein>
    <submittedName>
        <fullName evidence="7">Efflux RND transporter periplasmic adaptor subunit</fullName>
    </submittedName>
</protein>
<dbReference type="InterPro" id="IPR006143">
    <property type="entry name" value="RND_pump_MFP"/>
</dbReference>
<dbReference type="PANTHER" id="PTHR30158:SF3">
    <property type="entry name" value="MULTIDRUG EFFLUX PUMP SUBUNIT ACRA-RELATED"/>
    <property type="match status" value="1"/>
</dbReference>
<dbReference type="PANTHER" id="PTHR30158">
    <property type="entry name" value="ACRA/E-RELATED COMPONENT OF DRUG EFFLUX TRANSPORTER"/>
    <property type="match status" value="1"/>
</dbReference>
<evidence type="ECO:0000313" key="7">
    <source>
        <dbReference type="EMBL" id="WPC76414.1"/>
    </source>
</evidence>
<proteinExistence type="inferred from homology"/>
<dbReference type="InterPro" id="IPR058625">
    <property type="entry name" value="MdtA-like_BSH"/>
</dbReference>
<keyword evidence="8" id="KW-1185">Reference proteome</keyword>